<dbReference type="InterPro" id="IPR016186">
    <property type="entry name" value="C-type_lectin-like/link_sf"/>
</dbReference>
<dbReference type="AlphaFoldDB" id="A0A315W5V9"/>
<keyword evidence="2" id="KW-0472">Membrane</keyword>
<dbReference type="EMBL" id="NHOQ01000421">
    <property type="protein sequence ID" value="PWA30266.1"/>
    <property type="molecule type" value="Genomic_DNA"/>
</dbReference>
<feature type="transmembrane region" description="Helical" evidence="2">
    <location>
        <begin position="221"/>
        <end position="244"/>
    </location>
</feature>
<feature type="domain" description="C-type lectin" evidence="3">
    <location>
        <begin position="1"/>
        <end position="100"/>
    </location>
</feature>
<dbReference type="InterPro" id="IPR016187">
    <property type="entry name" value="CTDL_fold"/>
</dbReference>
<keyword evidence="2" id="KW-0812">Transmembrane</keyword>
<evidence type="ECO:0000256" key="2">
    <source>
        <dbReference type="SAM" id="Phobius"/>
    </source>
</evidence>
<sequence length="276" mass="31673">MNSVVTLVNRTVNQFFLRVNQKSEAFRVSQTPWIGLYDDVNSWRWSISDSDFYQQGEEKFRNWAFGEPNNNYGRENCAEMYGDGRWNDEFCNQTQSSICLDVKGTNVTFVHVNISMTWMAARRYCRGRHTDLASVRNLAENWQLQVLVPTGQGVWIGLSRESWKWSDGTGSAFRFWMSGEPSKTRQNCAAANMTDSGRWQNFLCTEKKPSVCSAGTKRFCFGWLGLFWTVLVLFCSVIVGFGSVRKAALLRLKLKVMRRSSVDLNDPDLLEDLLAK</sequence>
<accession>A0A315W5V9</accession>
<dbReference type="PANTHER" id="PTHR45784">
    <property type="entry name" value="C-TYPE LECTIN DOMAIN FAMILY 20 MEMBER A-RELATED"/>
    <property type="match status" value="1"/>
</dbReference>
<dbReference type="Pfam" id="PF00059">
    <property type="entry name" value="Lectin_C"/>
    <property type="match status" value="2"/>
</dbReference>
<evidence type="ECO:0000313" key="5">
    <source>
        <dbReference type="Proteomes" id="UP000250572"/>
    </source>
</evidence>
<dbReference type="PANTHER" id="PTHR45784:SF3">
    <property type="entry name" value="C-TYPE LECTIN DOMAIN FAMILY 4 MEMBER K-LIKE-RELATED"/>
    <property type="match status" value="1"/>
</dbReference>
<keyword evidence="5" id="KW-1185">Reference proteome</keyword>
<evidence type="ECO:0000259" key="3">
    <source>
        <dbReference type="PROSITE" id="PS50041"/>
    </source>
</evidence>
<dbReference type="SMART" id="SM00034">
    <property type="entry name" value="CLECT"/>
    <property type="match status" value="1"/>
</dbReference>
<keyword evidence="2" id="KW-1133">Transmembrane helix</keyword>
<evidence type="ECO:0000256" key="1">
    <source>
        <dbReference type="ARBA" id="ARBA00023157"/>
    </source>
</evidence>
<protein>
    <recommendedName>
        <fullName evidence="3">C-type lectin domain-containing protein</fullName>
    </recommendedName>
</protein>
<dbReference type="STRING" id="33528.ENSGAFP00000015791"/>
<feature type="domain" description="C-type lectin" evidence="3">
    <location>
        <begin position="116"/>
        <end position="213"/>
    </location>
</feature>
<comment type="caution">
    <text evidence="4">The sequence shown here is derived from an EMBL/GenBank/DDBJ whole genome shotgun (WGS) entry which is preliminary data.</text>
</comment>
<proteinExistence type="predicted"/>
<dbReference type="SUPFAM" id="SSF56436">
    <property type="entry name" value="C-type lectin-like"/>
    <property type="match status" value="2"/>
</dbReference>
<dbReference type="Gene3D" id="3.10.100.10">
    <property type="entry name" value="Mannose-Binding Protein A, subunit A"/>
    <property type="match status" value="2"/>
</dbReference>
<reference evidence="4 5" key="1">
    <citation type="journal article" date="2018" name="G3 (Bethesda)">
        <title>A High-Quality Reference Genome for the Invasive Mosquitofish Gambusia affinis Using a Chicago Library.</title>
        <authorList>
            <person name="Hoffberg S.L."/>
            <person name="Troendle N.J."/>
            <person name="Glenn T.C."/>
            <person name="Mahmud O."/>
            <person name="Louha S."/>
            <person name="Chalopin D."/>
            <person name="Bennetzen J.L."/>
            <person name="Mauricio R."/>
        </authorList>
    </citation>
    <scope>NUCLEOTIDE SEQUENCE [LARGE SCALE GENOMIC DNA]</scope>
    <source>
        <strain evidence="4">NE01/NJP1002.9</strain>
        <tissue evidence="4">Muscle</tissue>
    </source>
</reference>
<keyword evidence="1" id="KW-1015">Disulfide bond</keyword>
<dbReference type="InterPro" id="IPR001304">
    <property type="entry name" value="C-type_lectin-like"/>
</dbReference>
<name>A0A315W5V9_GAMAF</name>
<dbReference type="PROSITE" id="PS50041">
    <property type="entry name" value="C_TYPE_LECTIN_2"/>
    <property type="match status" value="2"/>
</dbReference>
<feature type="non-terminal residue" evidence="4">
    <location>
        <position position="276"/>
    </location>
</feature>
<organism evidence="4 5">
    <name type="scientific">Gambusia affinis</name>
    <name type="common">Western mosquitofish</name>
    <name type="synonym">Heterandria affinis</name>
    <dbReference type="NCBI Taxonomy" id="33528"/>
    <lineage>
        <taxon>Eukaryota</taxon>
        <taxon>Metazoa</taxon>
        <taxon>Chordata</taxon>
        <taxon>Craniata</taxon>
        <taxon>Vertebrata</taxon>
        <taxon>Euteleostomi</taxon>
        <taxon>Actinopterygii</taxon>
        <taxon>Neopterygii</taxon>
        <taxon>Teleostei</taxon>
        <taxon>Neoteleostei</taxon>
        <taxon>Acanthomorphata</taxon>
        <taxon>Ovalentaria</taxon>
        <taxon>Atherinomorphae</taxon>
        <taxon>Cyprinodontiformes</taxon>
        <taxon>Poeciliidae</taxon>
        <taxon>Poeciliinae</taxon>
        <taxon>Gambusia</taxon>
    </lineage>
</organism>
<evidence type="ECO:0000313" key="4">
    <source>
        <dbReference type="EMBL" id="PWA30266.1"/>
    </source>
</evidence>
<dbReference type="PROSITE" id="PS00615">
    <property type="entry name" value="C_TYPE_LECTIN_1"/>
    <property type="match status" value="1"/>
</dbReference>
<gene>
    <name evidence="4" type="ORF">CCH79_00020262</name>
</gene>
<dbReference type="InterPro" id="IPR018378">
    <property type="entry name" value="C-type_lectin_CS"/>
</dbReference>
<dbReference type="Proteomes" id="UP000250572">
    <property type="component" value="Unassembled WGS sequence"/>
</dbReference>